<evidence type="ECO:0000256" key="1">
    <source>
        <dbReference type="ARBA" id="ARBA00005952"/>
    </source>
</evidence>
<dbReference type="GO" id="GO:0003723">
    <property type="term" value="F:RNA binding"/>
    <property type="evidence" value="ECO:0007669"/>
    <property type="project" value="UniProtKB-KW"/>
</dbReference>
<accession>A0A9D1E4R3</accession>
<evidence type="ECO:0000259" key="6">
    <source>
        <dbReference type="Pfam" id="PF01029"/>
    </source>
</evidence>
<dbReference type="Gene3D" id="1.10.940.10">
    <property type="entry name" value="NusB-like"/>
    <property type="match status" value="1"/>
</dbReference>
<keyword evidence="2" id="KW-0889">Transcription antitermination</keyword>
<dbReference type="InterPro" id="IPR011605">
    <property type="entry name" value="NusB_fam"/>
</dbReference>
<dbReference type="NCBIfam" id="TIGR01951">
    <property type="entry name" value="nusB"/>
    <property type="match status" value="1"/>
</dbReference>
<dbReference type="PANTHER" id="PTHR11078">
    <property type="entry name" value="N UTILIZATION SUBSTANCE PROTEIN B-RELATED"/>
    <property type="match status" value="1"/>
</dbReference>
<evidence type="ECO:0000313" key="8">
    <source>
        <dbReference type="Proteomes" id="UP000824200"/>
    </source>
</evidence>
<gene>
    <name evidence="7" type="primary">nusB</name>
    <name evidence="7" type="ORF">IAC95_05245</name>
</gene>
<dbReference type="Pfam" id="PF01029">
    <property type="entry name" value="NusB"/>
    <property type="match status" value="1"/>
</dbReference>
<comment type="similarity">
    <text evidence="1">Belongs to the NusB family.</text>
</comment>
<dbReference type="InterPro" id="IPR035926">
    <property type="entry name" value="NusB-like_sf"/>
</dbReference>
<keyword evidence="4" id="KW-0805">Transcription regulation</keyword>
<dbReference type="PANTHER" id="PTHR11078:SF3">
    <property type="entry name" value="ANTITERMINATION NUSB DOMAIN-CONTAINING PROTEIN"/>
    <property type="match status" value="1"/>
</dbReference>
<dbReference type="AlphaFoldDB" id="A0A9D1E4R3"/>
<feature type="domain" description="NusB/RsmB/TIM44" evidence="6">
    <location>
        <begin position="5"/>
        <end position="126"/>
    </location>
</feature>
<sequence>MRSYAREVAFCKVYSYLMSGDYDGDFSQFDADKLTEEDLTFADTLVKGVIGQKQSLDSVVAEFSRSFKLNRIYRPDLAALELALYEMKNCDTPHPVVINEAVDIAKKYSTEKSVSYVNGILAAYERSLKNE</sequence>
<proteinExistence type="inferred from homology"/>
<name>A0A9D1E4R3_9BACT</name>
<dbReference type="InterPro" id="IPR006027">
    <property type="entry name" value="NusB_RsmB_TIM44"/>
</dbReference>
<dbReference type="Proteomes" id="UP000824200">
    <property type="component" value="Unassembled WGS sequence"/>
</dbReference>
<dbReference type="EMBL" id="DVHL01000044">
    <property type="protein sequence ID" value="HIR66264.1"/>
    <property type="molecule type" value="Genomic_DNA"/>
</dbReference>
<evidence type="ECO:0000313" key="7">
    <source>
        <dbReference type="EMBL" id="HIR66264.1"/>
    </source>
</evidence>
<keyword evidence="3" id="KW-0694">RNA-binding</keyword>
<reference evidence="7" key="1">
    <citation type="submission" date="2020-10" db="EMBL/GenBank/DDBJ databases">
        <authorList>
            <person name="Gilroy R."/>
        </authorList>
    </citation>
    <scope>NUCLEOTIDE SEQUENCE</scope>
    <source>
        <strain evidence="7">CHK121-14286</strain>
    </source>
</reference>
<dbReference type="GO" id="GO:0031564">
    <property type="term" value="P:transcription antitermination"/>
    <property type="evidence" value="ECO:0007669"/>
    <property type="project" value="UniProtKB-KW"/>
</dbReference>
<keyword evidence="5" id="KW-0804">Transcription</keyword>
<dbReference type="GO" id="GO:0006353">
    <property type="term" value="P:DNA-templated transcription termination"/>
    <property type="evidence" value="ECO:0007669"/>
    <property type="project" value="InterPro"/>
</dbReference>
<comment type="caution">
    <text evidence="7">The sequence shown here is derived from an EMBL/GenBank/DDBJ whole genome shotgun (WGS) entry which is preliminary data.</text>
</comment>
<evidence type="ECO:0000256" key="5">
    <source>
        <dbReference type="ARBA" id="ARBA00023163"/>
    </source>
</evidence>
<evidence type="ECO:0000256" key="4">
    <source>
        <dbReference type="ARBA" id="ARBA00023015"/>
    </source>
</evidence>
<protein>
    <submittedName>
        <fullName evidence="7">Transcription antitermination factor NusB</fullName>
    </submittedName>
</protein>
<evidence type="ECO:0000256" key="2">
    <source>
        <dbReference type="ARBA" id="ARBA00022814"/>
    </source>
</evidence>
<dbReference type="GO" id="GO:0005829">
    <property type="term" value="C:cytosol"/>
    <property type="evidence" value="ECO:0007669"/>
    <property type="project" value="TreeGrafter"/>
</dbReference>
<reference evidence="7" key="2">
    <citation type="journal article" date="2021" name="PeerJ">
        <title>Extensive microbial diversity within the chicken gut microbiome revealed by metagenomics and culture.</title>
        <authorList>
            <person name="Gilroy R."/>
            <person name="Ravi A."/>
            <person name="Getino M."/>
            <person name="Pursley I."/>
            <person name="Horton D.L."/>
            <person name="Alikhan N.F."/>
            <person name="Baker D."/>
            <person name="Gharbi K."/>
            <person name="Hall N."/>
            <person name="Watson M."/>
            <person name="Adriaenssens E.M."/>
            <person name="Foster-Nyarko E."/>
            <person name="Jarju S."/>
            <person name="Secka A."/>
            <person name="Antonio M."/>
            <person name="Oren A."/>
            <person name="Chaudhuri R.R."/>
            <person name="La Ragione R."/>
            <person name="Hildebrand F."/>
            <person name="Pallen M.J."/>
        </authorList>
    </citation>
    <scope>NUCLEOTIDE SEQUENCE</scope>
    <source>
        <strain evidence="7">CHK121-14286</strain>
    </source>
</reference>
<dbReference type="SUPFAM" id="SSF48013">
    <property type="entry name" value="NusB-like"/>
    <property type="match status" value="1"/>
</dbReference>
<evidence type="ECO:0000256" key="3">
    <source>
        <dbReference type="ARBA" id="ARBA00022884"/>
    </source>
</evidence>
<organism evidence="7 8">
    <name type="scientific">Candidatus Fimimonas gallinarum</name>
    <dbReference type="NCBI Taxonomy" id="2840821"/>
    <lineage>
        <taxon>Bacteria</taxon>
        <taxon>Pseudomonadati</taxon>
        <taxon>Myxococcota</taxon>
        <taxon>Myxococcia</taxon>
        <taxon>Myxococcales</taxon>
        <taxon>Cystobacterineae</taxon>
        <taxon>Myxococcaceae</taxon>
        <taxon>Myxococcaceae incertae sedis</taxon>
        <taxon>Candidatus Fimimonas</taxon>
    </lineage>
</organism>